<evidence type="ECO:0000256" key="3">
    <source>
        <dbReference type="ARBA" id="ARBA00023015"/>
    </source>
</evidence>
<dbReference type="InterPro" id="IPR011006">
    <property type="entry name" value="CheY-like_superfamily"/>
</dbReference>
<proteinExistence type="predicted"/>
<evidence type="ECO:0000256" key="5">
    <source>
        <dbReference type="ARBA" id="ARBA00023163"/>
    </source>
</evidence>
<dbReference type="GeneID" id="97289412"/>
<feature type="domain" description="Response regulatory" evidence="8">
    <location>
        <begin position="3"/>
        <end position="117"/>
    </location>
</feature>
<keyword evidence="4 7" id="KW-0238">DNA-binding</keyword>
<dbReference type="GO" id="GO:0006355">
    <property type="term" value="P:regulation of DNA-templated transcription"/>
    <property type="evidence" value="ECO:0007669"/>
    <property type="project" value="InterPro"/>
</dbReference>
<feature type="domain" description="OmpR/PhoB-type" evidence="9">
    <location>
        <begin position="123"/>
        <end position="222"/>
    </location>
</feature>
<dbReference type="InterPro" id="IPR001867">
    <property type="entry name" value="OmpR/PhoB-type_DNA-bd"/>
</dbReference>
<feature type="modified residue" description="4-aspartylphosphate" evidence="6">
    <location>
        <position position="53"/>
    </location>
</feature>
<keyword evidence="2" id="KW-0902">Two-component regulatory system</keyword>
<evidence type="ECO:0000256" key="7">
    <source>
        <dbReference type="PROSITE-ProRule" id="PRU01091"/>
    </source>
</evidence>
<dbReference type="STRING" id="556267.HWAG_00282"/>
<reference evidence="10 11" key="1">
    <citation type="submission" date="2016-07" db="EMBL/GenBank/DDBJ databases">
        <title>Detection of Helicobacter winghamensis from caecal content of red fox (Vulpes vulpes).</title>
        <authorList>
            <person name="Zanoni R.G."/>
            <person name="Florio D."/>
            <person name="Caffara M."/>
            <person name="Renzi M."/>
            <person name="Parisi A."/>
            <person name="Pasquali F."/>
            <person name="Manfreda G."/>
        </authorList>
    </citation>
    <scope>NUCLEOTIDE SEQUENCE [LARGE SCALE GENOMIC DNA]</scope>
    <source>
        <strain evidence="10 11">295_13</strain>
    </source>
</reference>
<dbReference type="SUPFAM" id="SSF52172">
    <property type="entry name" value="CheY-like"/>
    <property type="match status" value="1"/>
</dbReference>
<evidence type="ECO:0000256" key="2">
    <source>
        <dbReference type="ARBA" id="ARBA00023012"/>
    </source>
</evidence>
<dbReference type="Gene3D" id="1.10.10.10">
    <property type="entry name" value="Winged helix-like DNA-binding domain superfamily/Winged helix DNA-binding domain"/>
    <property type="match status" value="1"/>
</dbReference>
<dbReference type="Gene3D" id="6.10.250.690">
    <property type="match status" value="1"/>
</dbReference>
<organism evidence="10 11">
    <name type="scientific">Helicobacter winghamensis</name>
    <dbReference type="NCBI Taxonomy" id="157268"/>
    <lineage>
        <taxon>Bacteria</taxon>
        <taxon>Pseudomonadati</taxon>
        <taxon>Campylobacterota</taxon>
        <taxon>Epsilonproteobacteria</taxon>
        <taxon>Campylobacterales</taxon>
        <taxon>Helicobacteraceae</taxon>
        <taxon>Helicobacter</taxon>
    </lineage>
</organism>
<evidence type="ECO:0000259" key="9">
    <source>
        <dbReference type="PROSITE" id="PS51755"/>
    </source>
</evidence>
<evidence type="ECO:0000256" key="6">
    <source>
        <dbReference type="PROSITE-ProRule" id="PRU00169"/>
    </source>
</evidence>
<dbReference type="PANTHER" id="PTHR48111">
    <property type="entry name" value="REGULATOR OF RPOS"/>
    <property type="match status" value="1"/>
</dbReference>
<evidence type="ECO:0000313" key="11">
    <source>
        <dbReference type="Proteomes" id="UP000233350"/>
    </source>
</evidence>
<keyword evidence="5" id="KW-0804">Transcription</keyword>
<dbReference type="OrthoDB" id="165980at2"/>
<feature type="DNA-binding region" description="OmpR/PhoB-type" evidence="7">
    <location>
        <begin position="123"/>
        <end position="222"/>
    </location>
</feature>
<dbReference type="Proteomes" id="UP000233350">
    <property type="component" value="Unassembled WGS sequence"/>
</dbReference>
<dbReference type="GO" id="GO:0000156">
    <property type="term" value="F:phosphorelay response regulator activity"/>
    <property type="evidence" value="ECO:0007669"/>
    <property type="project" value="TreeGrafter"/>
</dbReference>
<evidence type="ECO:0000313" key="10">
    <source>
        <dbReference type="EMBL" id="PKT81036.1"/>
    </source>
</evidence>
<sequence length="222" mass="25173">MYKILIVEDDLEMQKLLQDYLQQSGMEVITTDSPNTAIEWIKQQKGFHLAVLDIMLPEMDGLELCERIREISDIPIIMSSARGDISSKMLGFKNGADDYLAKSYEPLELVARINALLKRYTKTQSITYKDLEIDSTKRKVKVEGIAIELTPAEFEILNLLFLHKGKPFSRNSLSQAIASIAPDSSLRSIDTHIRNLRAKLGDDAKTPKYIQSVWGIGYKFCD</sequence>
<dbReference type="InterPro" id="IPR036388">
    <property type="entry name" value="WH-like_DNA-bd_sf"/>
</dbReference>
<dbReference type="AlphaFoldDB" id="A0A2N3PJ36"/>
<dbReference type="GO" id="GO:0000976">
    <property type="term" value="F:transcription cis-regulatory region binding"/>
    <property type="evidence" value="ECO:0007669"/>
    <property type="project" value="TreeGrafter"/>
</dbReference>
<dbReference type="PANTHER" id="PTHR48111:SF1">
    <property type="entry name" value="TWO-COMPONENT RESPONSE REGULATOR ORR33"/>
    <property type="match status" value="1"/>
</dbReference>
<comment type="caution">
    <text evidence="10">The sequence shown here is derived from an EMBL/GenBank/DDBJ whole genome shotgun (WGS) entry which is preliminary data.</text>
</comment>
<protein>
    <submittedName>
        <fullName evidence="10">DNA-binding response regulator</fullName>
    </submittedName>
</protein>
<dbReference type="Gene3D" id="3.40.50.2300">
    <property type="match status" value="1"/>
</dbReference>
<dbReference type="PROSITE" id="PS50110">
    <property type="entry name" value="RESPONSE_REGULATORY"/>
    <property type="match status" value="1"/>
</dbReference>
<accession>A0A2N3PJ36</accession>
<keyword evidence="1 6" id="KW-0597">Phosphoprotein</keyword>
<dbReference type="GO" id="GO:0032993">
    <property type="term" value="C:protein-DNA complex"/>
    <property type="evidence" value="ECO:0007669"/>
    <property type="project" value="TreeGrafter"/>
</dbReference>
<dbReference type="InterPro" id="IPR039420">
    <property type="entry name" value="WalR-like"/>
</dbReference>
<dbReference type="CDD" id="cd17574">
    <property type="entry name" value="REC_OmpR"/>
    <property type="match status" value="1"/>
</dbReference>
<evidence type="ECO:0000259" key="8">
    <source>
        <dbReference type="PROSITE" id="PS50110"/>
    </source>
</evidence>
<dbReference type="RefSeq" id="WP_006801974.1">
    <property type="nucleotide sequence ID" value="NZ_CABKOI010000021.1"/>
</dbReference>
<dbReference type="SMART" id="SM00448">
    <property type="entry name" value="REC"/>
    <property type="match status" value="1"/>
</dbReference>
<gene>
    <name evidence="10" type="ORF">BCM31_04425</name>
</gene>
<dbReference type="EMBL" id="MBPK01000032">
    <property type="protein sequence ID" value="PKT81036.1"/>
    <property type="molecule type" value="Genomic_DNA"/>
</dbReference>
<dbReference type="Pfam" id="PF00486">
    <property type="entry name" value="Trans_reg_C"/>
    <property type="match status" value="1"/>
</dbReference>
<evidence type="ECO:0000256" key="4">
    <source>
        <dbReference type="ARBA" id="ARBA00023125"/>
    </source>
</evidence>
<dbReference type="CDD" id="cd00383">
    <property type="entry name" value="trans_reg_C"/>
    <property type="match status" value="1"/>
</dbReference>
<dbReference type="InterPro" id="IPR001789">
    <property type="entry name" value="Sig_transdc_resp-reg_receiver"/>
</dbReference>
<dbReference type="SMART" id="SM00862">
    <property type="entry name" value="Trans_reg_C"/>
    <property type="match status" value="1"/>
</dbReference>
<keyword evidence="11" id="KW-1185">Reference proteome</keyword>
<dbReference type="PROSITE" id="PS51755">
    <property type="entry name" value="OMPR_PHOB"/>
    <property type="match status" value="1"/>
</dbReference>
<dbReference type="GO" id="GO:0005829">
    <property type="term" value="C:cytosol"/>
    <property type="evidence" value="ECO:0007669"/>
    <property type="project" value="TreeGrafter"/>
</dbReference>
<dbReference type="Pfam" id="PF00072">
    <property type="entry name" value="Response_reg"/>
    <property type="match status" value="1"/>
</dbReference>
<evidence type="ECO:0000256" key="1">
    <source>
        <dbReference type="ARBA" id="ARBA00022553"/>
    </source>
</evidence>
<name>A0A2N3PJ36_9HELI</name>
<keyword evidence="3" id="KW-0805">Transcription regulation</keyword>